<dbReference type="InterPro" id="IPR036982">
    <property type="entry name" value="Deoxyhypusine_synthase_sf"/>
</dbReference>
<comment type="similarity">
    <text evidence="1">Belongs to the deoxyhypusine synthase family.</text>
</comment>
<name>A0A938YTJ7_9ARCH</name>
<dbReference type="InterPro" id="IPR029035">
    <property type="entry name" value="DHS-like_NAD/FAD-binding_dom"/>
</dbReference>
<dbReference type="SUPFAM" id="SSF52467">
    <property type="entry name" value="DHS-like NAD/FAD-binding domain"/>
    <property type="match status" value="1"/>
</dbReference>
<gene>
    <name evidence="3" type="ORF">JW744_00340</name>
</gene>
<sequence>MDSIKDFSMERPVLEQFGSVGFQASNIGEAVSLIEKMKREKATIFLSFTANLIASGLRGIIAEICRKKFVDAIITTAGSIDHDIIKTLLPYQKGSFGADDAELHKKGISRIGNIFVPAKGFELLEGEMQKWLEEWCSKKSCFPPSEISALAGSKLESPQSFLHWCSKNKIPVFCPGITDGAIGLQFYFFLQQHKDFCINAAADLTKLGQIVLDADKTGGIVLGGGISKHHLIGANILRDGLDYAVYISTATELDGSLSGARTHEAKSWGKLREKAENVNVFCDATIAFPLIAESLRKKKIL</sequence>
<organism evidence="3 4">
    <name type="scientific">Candidatus Iainarchaeum sp</name>
    <dbReference type="NCBI Taxonomy" id="3101447"/>
    <lineage>
        <taxon>Archaea</taxon>
        <taxon>Candidatus Iainarchaeota</taxon>
        <taxon>Candidatus Iainarchaeia</taxon>
        <taxon>Candidatus Iainarchaeales</taxon>
        <taxon>Candidatus Iainarchaeaceae</taxon>
        <taxon>Candidatus Iainarchaeum</taxon>
    </lineage>
</organism>
<dbReference type="EMBL" id="JAFGDB010000006">
    <property type="protein sequence ID" value="MBN2066899.1"/>
    <property type="molecule type" value="Genomic_DNA"/>
</dbReference>
<protein>
    <submittedName>
        <fullName evidence="3">Deoxyhypusine synthase</fullName>
        <ecNumber evidence="3">2.5.1.46</ecNumber>
    </submittedName>
</protein>
<dbReference type="InterPro" id="IPR002773">
    <property type="entry name" value="Deoxyhypusine_synthase"/>
</dbReference>
<dbReference type="EC" id="2.5.1.46" evidence="3"/>
<dbReference type="FunFam" id="3.40.910.10:FF:000010">
    <property type="entry name" value="Deoxyhypusine synthase"/>
    <property type="match status" value="1"/>
</dbReference>
<dbReference type="Pfam" id="PF01916">
    <property type="entry name" value="DS"/>
    <property type="match status" value="1"/>
</dbReference>
<dbReference type="GO" id="GO:0034038">
    <property type="term" value="F:deoxyhypusine synthase activity"/>
    <property type="evidence" value="ECO:0007669"/>
    <property type="project" value="UniProtKB-EC"/>
</dbReference>
<dbReference type="Proteomes" id="UP000809243">
    <property type="component" value="Unassembled WGS sequence"/>
</dbReference>
<proteinExistence type="inferred from homology"/>
<dbReference type="PANTHER" id="PTHR11703:SF0">
    <property type="entry name" value="DEOXYHYPUSINE SYNTHASE"/>
    <property type="match status" value="1"/>
</dbReference>
<evidence type="ECO:0000256" key="2">
    <source>
        <dbReference type="ARBA" id="ARBA00023027"/>
    </source>
</evidence>
<dbReference type="Gene3D" id="3.40.910.10">
    <property type="entry name" value="Deoxyhypusine synthase"/>
    <property type="match status" value="1"/>
</dbReference>
<evidence type="ECO:0000256" key="1">
    <source>
        <dbReference type="ARBA" id="ARBA00009892"/>
    </source>
</evidence>
<accession>A0A938YTJ7</accession>
<evidence type="ECO:0000313" key="4">
    <source>
        <dbReference type="Proteomes" id="UP000809243"/>
    </source>
</evidence>
<dbReference type="PANTHER" id="PTHR11703">
    <property type="entry name" value="DEOXYHYPUSINE SYNTHASE"/>
    <property type="match status" value="1"/>
</dbReference>
<reference evidence="3" key="1">
    <citation type="submission" date="2021-01" db="EMBL/GenBank/DDBJ databases">
        <title>Active Sulfur Cycling in an Early Earth Analoge.</title>
        <authorList>
            <person name="Hahn C.R."/>
            <person name="Youssef N.H."/>
            <person name="Elshahed M."/>
        </authorList>
    </citation>
    <scope>NUCLEOTIDE SEQUENCE</scope>
    <source>
        <strain evidence="3">Zod_Metabat.1151</strain>
    </source>
</reference>
<keyword evidence="2" id="KW-0520">NAD</keyword>
<keyword evidence="3" id="KW-0808">Transferase</keyword>
<comment type="caution">
    <text evidence="3">The sequence shown here is derived from an EMBL/GenBank/DDBJ whole genome shotgun (WGS) entry which is preliminary data.</text>
</comment>
<evidence type="ECO:0000313" key="3">
    <source>
        <dbReference type="EMBL" id="MBN2066899.1"/>
    </source>
</evidence>
<dbReference type="GO" id="GO:0005737">
    <property type="term" value="C:cytoplasm"/>
    <property type="evidence" value="ECO:0007669"/>
    <property type="project" value="TreeGrafter"/>
</dbReference>
<dbReference type="AlphaFoldDB" id="A0A938YTJ7"/>